<proteinExistence type="evidence at transcript level"/>
<protein>
    <submittedName>
        <fullName evidence="3">Uncharacterized protein</fullName>
    </submittedName>
</protein>
<dbReference type="EMBL" id="BT085266">
    <property type="protein sequence ID" value="ACR35619.1"/>
    <property type="molecule type" value="mRNA"/>
</dbReference>
<accession>C4J369</accession>
<feature type="transmembrane region" description="Helical" evidence="2">
    <location>
        <begin position="154"/>
        <end position="172"/>
    </location>
</feature>
<evidence type="ECO:0000313" key="3">
    <source>
        <dbReference type="EMBL" id="ACR35619.1"/>
    </source>
</evidence>
<feature type="transmembrane region" description="Helical" evidence="2">
    <location>
        <begin position="128"/>
        <end position="148"/>
    </location>
</feature>
<reference evidence="3" key="2">
    <citation type="submission" date="2012-06" db="EMBL/GenBank/DDBJ databases">
        <authorList>
            <person name="Yu Y."/>
            <person name="Currie J."/>
            <person name="Lomeli R."/>
            <person name="Angelova A."/>
            <person name="Collura K."/>
            <person name="Wissotski M."/>
            <person name="Campos D."/>
            <person name="Kudrna D."/>
            <person name="Golser W."/>
            <person name="Ashely E."/>
            <person name="Descour A."/>
            <person name="Fernandes J."/>
            <person name="Soderlund C."/>
            <person name="Walbot V."/>
        </authorList>
    </citation>
    <scope>NUCLEOTIDE SEQUENCE</scope>
    <source>
        <strain evidence="3">B73</strain>
    </source>
</reference>
<keyword evidence="2" id="KW-0472">Membrane</keyword>
<evidence type="ECO:0000256" key="2">
    <source>
        <dbReference type="SAM" id="Phobius"/>
    </source>
</evidence>
<sequence>MSLKSEHSSHPTTGIKQVDQITLGQGPEKSEDEGARVGGGRRRAAVRRAIESAAAAVLDDGGGCGACVVVDAVVGGDDVAGVVAVPLHPLLHAAALRRAAVVVPARTYVCMHNYISISIDPVNIPFRFYFFFVAFLLVAFMFWEFILTIFQVNIWVYLGFGLLLTAFLPYFLHLNPSSKISTSDLVLNPILPSLFSPPPPSHHLIICFSLRSLRAPAKVGAGDE</sequence>
<feature type="region of interest" description="Disordered" evidence="1">
    <location>
        <begin position="1"/>
        <end position="40"/>
    </location>
</feature>
<reference evidence="3" key="1">
    <citation type="journal article" date="2009" name="PLoS Genet.">
        <title>Sequencing, mapping, and analysis of 27,455 maize full-length cDNAs.</title>
        <authorList>
            <person name="Soderlund C."/>
            <person name="Descour A."/>
            <person name="Kudrna D."/>
            <person name="Bomhoff M."/>
            <person name="Boyd L."/>
            <person name="Currie J."/>
            <person name="Angelova A."/>
            <person name="Collura K."/>
            <person name="Wissotski M."/>
            <person name="Ashley E."/>
            <person name="Morrow D."/>
            <person name="Fernandes J."/>
            <person name="Walbot V."/>
            <person name="Yu Y."/>
        </authorList>
    </citation>
    <scope>NUCLEOTIDE SEQUENCE</scope>
    <source>
        <strain evidence="3">B73</strain>
    </source>
</reference>
<organism evidence="3">
    <name type="scientific">Zea mays</name>
    <name type="common">Maize</name>
    <dbReference type="NCBI Taxonomy" id="4577"/>
    <lineage>
        <taxon>Eukaryota</taxon>
        <taxon>Viridiplantae</taxon>
        <taxon>Streptophyta</taxon>
        <taxon>Embryophyta</taxon>
        <taxon>Tracheophyta</taxon>
        <taxon>Spermatophyta</taxon>
        <taxon>Magnoliopsida</taxon>
        <taxon>Liliopsida</taxon>
        <taxon>Poales</taxon>
        <taxon>Poaceae</taxon>
        <taxon>PACMAD clade</taxon>
        <taxon>Panicoideae</taxon>
        <taxon>Andropogonodae</taxon>
        <taxon>Andropogoneae</taxon>
        <taxon>Tripsacinae</taxon>
        <taxon>Zea</taxon>
    </lineage>
</organism>
<dbReference type="AlphaFoldDB" id="C4J369"/>
<keyword evidence="2" id="KW-1133">Transmembrane helix</keyword>
<keyword evidence="2" id="KW-0812">Transmembrane</keyword>
<evidence type="ECO:0000256" key="1">
    <source>
        <dbReference type="SAM" id="MobiDB-lite"/>
    </source>
</evidence>
<name>C4J369_MAIZE</name>
<feature type="compositionally biased region" description="Polar residues" evidence="1">
    <location>
        <begin position="10"/>
        <end position="23"/>
    </location>
</feature>